<evidence type="ECO:0000256" key="3">
    <source>
        <dbReference type="ARBA" id="ARBA00022801"/>
    </source>
</evidence>
<feature type="domain" description="Tyrosine-protein phosphatase" evidence="6">
    <location>
        <begin position="75"/>
        <end position="265"/>
    </location>
</feature>
<evidence type="ECO:0000256" key="4">
    <source>
        <dbReference type="ARBA" id="ARBA00022912"/>
    </source>
</evidence>
<dbReference type="Gene3D" id="3.90.190.10">
    <property type="entry name" value="Protein tyrosine phosphatase superfamily"/>
    <property type="match status" value="1"/>
</dbReference>
<evidence type="ECO:0000256" key="2">
    <source>
        <dbReference type="ARBA" id="ARBA00013064"/>
    </source>
</evidence>
<feature type="region of interest" description="Disordered" evidence="5">
    <location>
        <begin position="268"/>
        <end position="302"/>
    </location>
</feature>
<dbReference type="PANTHER" id="PTHR10159:SF519">
    <property type="entry name" value="DUAL SPECIFICITY PROTEIN PHOSPHATASE MPK3"/>
    <property type="match status" value="1"/>
</dbReference>
<gene>
    <name evidence="8" type="ORF">PAXRUDRAFT_164583</name>
</gene>
<sequence>MKRLSINLPSANSSANSLLSPLSDPQSAVDPPKFDTPHTSRPRRPFVLSLPNTSITTALHRKDEDGSPTVPYLDGPIQVLPNIWLGTEDNARDWPGLLERRIKAILNVAKEVTSPFDAAIAQPLRPFASAPNLDTRTRESNSTFYPPHIPSGRPGMHYLKLHWSHGERDLVTNGFPKAMAFVDAALDRNEGVLIHCQCGVSRSATLMIAIVMRAAAMRLTTVPPDVWNLKGMQAAYSFVKEKSKHVGPNMSLIYQLLDYEKALHGGGASPALSDRASSASEEEKEWGRRRSAFADEDEEIDSVQQEAKDLDRAMEERIIARRPSGASVNPRVGMGPAWRNKYGRKRSGSIASIHTTGSVLSEDLVEAEEESELLGVGGGFDDALEPRRSPSLSSESPSSPNESSSRASLTSKPHVARSSFPRKHLSSLPSASATKLSFNAPRLPVPSLSFKTVLGKAKRRPPPLLPPVPPSPITPIAVQDNRPSPRRQRHPPRKQAPPPLILTGDTSHIIFPTKTTPQRHPVSAAPSQTLFVFPPSPKVAAAAAMRTPATMTVTSNVNSNTYPFPSQVTPRVATSRSHGRTRSFIGLGPSVAPTTAYSRVDARGWVGLEQAASSRGYAS</sequence>
<dbReference type="InterPro" id="IPR020422">
    <property type="entry name" value="TYR_PHOSPHATASE_DUAL_dom"/>
</dbReference>
<dbReference type="InParanoid" id="A0A0D0CS62"/>
<dbReference type="Pfam" id="PF00782">
    <property type="entry name" value="DSPc"/>
    <property type="match status" value="1"/>
</dbReference>
<feature type="region of interest" description="Disordered" evidence="5">
    <location>
        <begin position="321"/>
        <end position="341"/>
    </location>
</feature>
<feature type="compositionally biased region" description="Low complexity" evidence="5">
    <location>
        <begin position="389"/>
        <end position="409"/>
    </location>
</feature>
<accession>A0A0D0CS62</accession>
<keyword evidence="3" id="KW-0378">Hydrolase</keyword>
<dbReference type="InterPro" id="IPR016130">
    <property type="entry name" value="Tyr_Pase_AS"/>
</dbReference>
<feature type="region of interest" description="Disordered" evidence="5">
    <location>
        <begin position="1"/>
        <end position="44"/>
    </location>
</feature>
<dbReference type="SMART" id="SM00195">
    <property type="entry name" value="DSPc"/>
    <property type="match status" value="1"/>
</dbReference>
<dbReference type="SUPFAM" id="SSF52799">
    <property type="entry name" value="(Phosphotyrosine protein) phosphatases II"/>
    <property type="match status" value="1"/>
</dbReference>
<dbReference type="GO" id="GO:0017017">
    <property type="term" value="F:MAP kinase tyrosine/serine/threonine phosphatase activity"/>
    <property type="evidence" value="ECO:0007669"/>
    <property type="project" value="TreeGrafter"/>
</dbReference>
<comment type="similarity">
    <text evidence="1">Belongs to the protein-tyrosine phosphatase family. Non-receptor class dual specificity subfamily.</text>
</comment>
<feature type="compositionally biased region" description="Low complexity" evidence="5">
    <location>
        <begin position="1"/>
        <end position="23"/>
    </location>
</feature>
<dbReference type="PANTHER" id="PTHR10159">
    <property type="entry name" value="DUAL SPECIFICITY PROTEIN PHOSPHATASE"/>
    <property type="match status" value="1"/>
</dbReference>
<evidence type="ECO:0000259" key="6">
    <source>
        <dbReference type="PROSITE" id="PS50054"/>
    </source>
</evidence>
<evidence type="ECO:0000313" key="9">
    <source>
        <dbReference type="Proteomes" id="UP000054538"/>
    </source>
</evidence>
<feature type="region of interest" description="Disordered" evidence="5">
    <location>
        <begin position="568"/>
        <end position="588"/>
    </location>
</feature>
<dbReference type="PROSITE" id="PS50056">
    <property type="entry name" value="TYR_PHOSPHATASE_2"/>
    <property type="match status" value="1"/>
</dbReference>
<organism evidence="8 9">
    <name type="scientific">Paxillus rubicundulus Ve08.2h10</name>
    <dbReference type="NCBI Taxonomy" id="930991"/>
    <lineage>
        <taxon>Eukaryota</taxon>
        <taxon>Fungi</taxon>
        <taxon>Dikarya</taxon>
        <taxon>Basidiomycota</taxon>
        <taxon>Agaricomycotina</taxon>
        <taxon>Agaricomycetes</taxon>
        <taxon>Agaricomycetidae</taxon>
        <taxon>Boletales</taxon>
        <taxon>Paxilineae</taxon>
        <taxon>Paxillaceae</taxon>
        <taxon>Paxillus</taxon>
    </lineage>
</organism>
<dbReference type="EC" id="3.1.3.48" evidence="2"/>
<protein>
    <recommendedName>
        <fullName evidence="2">protein-tyrosine-phosphatase</fullName>
        <ecNumber evidence="2">3.1.3.48</ecNumber>
    </recommendedName>
</protein>
<feature type="domain" description="Tyrosine specific protein phosphatases" evidence="7">
    <location>
        <begin position="173"/>
        <end position="219"/>
    </location>
</feature>
<dbReference type="HOGENOM" id="CLU_023363_1_0_1"/>
<evidence type="ECO:0000259" key="7">
    <source>
        <dbReference type="PROSITE" id="PS50056"/>
    </source>
</evidence>
<evidence type="ECO:0000256" key="1">
    <source>
        <dbReference type="ARBA" id="ARBA00008601"/>
    </source>
</evidence>
<feature type="region of interest" description="Disordered" evidence="5">
    <location>
        <begin position="370"/>
        <end position="429"/>
    </location>
</feature>
<feature type="compositionally biased region" description="Basic residues" evidence="5">
    <location>
        <begin position="484"/>
        <end position="493"/>
    </location>
</feature>
<name>A0A0D0CS62_9AGAM</name>
<dbReference type="STRING" id="930991.A0A0D0CS62"/>
<dbReference type="OrthoDB" id="2017893at2759"/>
<dbReference type="InterPro" id="IPR029021">
    <property type="entry name" value="Prot-tyrosine_phosphatase-like"/>
</dbReference>
<evidence type="ECO:0000313" key="8">
    <source>
        <dbReference type="EMBL" id="KIK78228.1"/>
    </source>
</evidence>
<dbReference type="GO" id="GO:0005737">
    <property type="term" value="C:cytoplasm"/>
    <property type="evidence" value="ECO:0007669"/>
    <property type="project" value="TreeGrafter"/>
</dbReference>
<keyword evidence="4" id="KW-0904">Protein phosphatase</keyword>
<dbReference type="PROSITE" id="PS50054">
    <property type="entry name" value="TYR_PHOSPHATASE_DUAL"/>
    <property type="match status" value="1"/>
</dbReference>
<dbReference type="GO" id="GO:0043409">
    <property type="term" value="P:negative regulation of MAPK cascade"/>
    <property type="evidence" value="ECO:0007669"/>
    <property type="project" value="TreeGrafter"/>
</dbReference>
<dbReference type="PROSITE" id="PS00383">
    <property type="entry name" value="TYR_PHOSPHATASE_1"/>
    <property type="match status" value="1"/>
</dbReference>
<feature type="region of interest" description="Disordered" evidence="5">
    <location>
        <begin position="457"/>
        <end position="504"/>
    </location>
</feature>
<dbReference type="AlphaFoldDB" id="A0A0D0CS62"/>
<proteinExistence type="inferred from homology"/>
<dbReference type="GO" id="GO:0033550">
    <property type="term" value="F:MAP kinase tyrosine phosphatase activity"/>
    <property type="evidence" value="ECO:0007669"/>
    <property type="project" value="TreeGrafter"/>
</dbReference>
<feature type="compositionally biased region" description="Pro residues" evidence="5">
    <location>
        <begin position="462"/>
        <end position="473"/>
    </location>
</feature>
<reference evidence="8 9" key="1">
    <citation type="submission" date="2014-04" db="EMBL/GenBank/DDBJ databases">
        <authorList>
            <consortium name="DOE Joint Genome Institute"/>
            <person name="Kuo A."/>
            <person name="Kohler A."/>
            <person name="Jargeat P."/>
            <person name="Nagy L.G."/>
            <person name="Floudas D."/>
            <person name="Copeland A."/>
            <person name="Barry K.W."/>
            <person name="Cichocki N."/>
            <person name="Veneault-Fourrey C."/>
            <person name="LaButti K."/>
            <person name="Lindquist E.A."/>
            <person name="Lipzen A."/>
            <person name="Lundell T."/>
            <person name="Morin E."/>
            <person name="Murat C."/>
            <person name="Sun H."/>
            <person name="Tunlid A."/>
            <person name="Henrissat B."/>
            <person name="Grigoriev I.V."/>
            <person name="Hibbett D.S."/>
            <person name="Martin F."/>
            <person name="Nordberg H.P."/>
            <person name="Cantor M.N."/>
            <person name="Hua S.X."/>
        </authorList>
    </citation>
    <scope>NUCLEOTIDE SEQUENCE [LARGE SCALE GENOMIC DNA]</scope>
    <source>
        <strain evidence="8 9">Ve08.2h10</strain>
    </source>
</reference>
<reference evidence="9" key="2">
    <citation type="submission" date="2015-01" db="EMBL/GenBank/DDBJ databases">
        <title>Evolutionary Origins and Diversification of the Mycorrhizal Mutualists.</title>
        <authorList>
            <consortium name="DOE Joint Genome Institute"/>
            <consortium name="Mycorrhizal Genomics Consortium"/>
            <person name="Kohler A."/>
            <person name="Kuo A."/>
            <person name="Nagy L.G."/>
            <person name="Floudas D."/>
            <person name="Copeland A."/>
            <person name="Barry K.W."/>
            <person name="Cichocki N."/>
            <person name="Veneault-Fourrey C."/>
            <person name="LaButti K."/>
            <person name="Lindquist E.A."/>
            <person name="Lipzen A."/>
            <person name="Lundell T."/>
            <person name="Morin E."/>
            <person name="Murat C."/>
            <person name="Riley R."/>
            <person name="Ohm R."/>
            <person name="Sun H."/>
            <person name="Tunlid A."/>
            <person name="Henrissat B."/>
            <person name="Grigoriev I.V."/>
            <person name="Hibbett D.S."/>
            <person name="Martin F."/>
        </authorList>
    </citation>
    <scope>NUCLEOTIDE SEQUENCE [LARGE SCALE GENOMIC DNA]</scope>
    <source>
        <strain evidence="9">Ve08.2h10</strain>
    </source>
</reference>
<dbReference type="EMBL" id="KN826666">
    <property type="protein sequence ID" value="KIK78228.1"/>
    <property type="molecule type" value="Genomic_DNA"/>
</dbReference>
<dbReference type="Proteomes" id="UP000054538">
    <property type="component" value="Unassembled WGS sequence"/>
</dbReference>
<dbReference type="InterPro" id="IPR000340">
    <property type="entry name" value="Dual-sp_phosphatase_cat-dom"/>
</dbReference>
<keyword evidence="9" id="KW-1185">Reference proteome</keyword>
<dbReference type="GO" id="GO:0008330">
    <property type="term" value="F:protein tyrosine/threonine phosphatase activity"/>
    <property type="evidence" value="ECO:0007669"/>
    <property type="project" value="TreeGrafter"/>
</dbReference>
<evidence type="ECO:0000256" key="5">
    <source>
        <dbReference type="SAM" id="MobiDB-lite"/>
    </source>
</evidence>
<dbReference type="InterPro" id="IPR000387">
    <property type="entry name" value="Tyr_Pase_dom"/>
</dbReference>